<comment type="catalytic activity">
    <reaction evidence="2">
        <text>IMP + diphosphate = hypoxanthine + 5-phospho-alpha-D-ribose 1-diphosphate</text>
        <dbReference type="Rhea" id="RHEA:17973"/>
        <dbReference type="ChEBI" id="CHEBI:17368"/>
        <dbReference type="ChEBI" id="CHEBI:33019"/>
        <dbReference type="ChEBI" id="CHEBI:58017"/>
        <dbReference type="ChEBI" id="CHEBI:58053"/>
        <dbReference type="EC" id="2.4.2.8"/>
    </reaction>
    <physiologicalReaction direction="right-to-left" evidence="2">
        <dbReference type="Rhea" id="RHEA:17975"/>
    </physiologicalReaction>
</comment>
<accession>A0A2R5FFG3</accession>
<dbReference type="InterPro" id="IPR050408">
    <property type="entry name" value="HGPRT"/>
</dbReference>
<dbReference type="Gene3D" id="3.40.50.2020">
    <property type="match status" value="1"/>
</dbReference>
<proteinExistence type="predicted"/>
<dbReference type="EC" id="2.4.2.8" evidence="4"/>
<comment type="catalytic activity">
    <reaction evidence="1">
        <text>GMP + diphosphate = guanine + 5-phospho-alpha-D-ribose 1-diphosphate</text>
        <dbReference type="Rhea" id="RHEA:25424"/>
        <dbReference type="ChEBI" id="CHEBI:16235"/>
        <dbReference type="ChEBI" id="CHEBI:33019"/>
        <dbReference type="ChEBI" id="CHEBI:58017"/>
        <dbReference type="ChEBI" id="CHEBI:58115"/>
        <dbReference type="EC" id="2.4.2.8"/>
    </reaction>
    <physiologicalReaction direction="right-to-left" evidence="1">
        <dbReference type="Rhea" id="RHEA:25426"/>
    </physiologicalReaction>
</comment>
<dbReference type="GO" id="GO:0032263">
    <property type="term" value="P:GMP salvage"/>
    <property type="evidence" value="ECO:0007669"/>
    <property type="project" value="TreeGrafter"/>
</dbReference>
<dbReference type="GO" id="GO:0052657">
    <property type="term" value="F:guanine phosphoribosyltransferase activity"/>
    <property type="evidence" value="ECO:0007669"/>
    <property type="project" value="RHEA"/>
</dbReference>
<dbReference type="Proteomes" id="UP000245081">
    <property type="component" value="Unassembled WGS sequence"/>
</dbReference>
<dbReference type="GO" id="GO:0032264">
    <property type="term" value="P:IMP salvage"/>
    <property type="evidence" value="ECO:0007669"/>
    <property type="project" value="TreeGrafter"/>
</dbReference>
<sequence>MTGDEIFSRSDLVFSAEEVGAAYVRLAREITETLGEGNPLVLCVMKGAVVFAGQLLPLLRFPLDFDYVHATRYRNETVGGEIDWRVFPDTQMAGRQVLILDDILDEGHTLAAIRQRCLDAGATAFYSAVLLEKLLDKPKPVHADFIGLQVPDRYVFGCGMDVNGLWRNLPAIYALR</sequence>
<feature type="domain" description="Phosphoribosyltransferase" evidence="3">
    <location>
        <begin position="21"/>
        <end position="159"/>
    </location>
</feature>
<dbReference type="PANTHER" id="PTHR43340">
    <property type="entry name" value="HYPOXANTHINE-GUANINE PHOSPHORIBOSYLTRANSFERASE"/>
    <property type="match status" value="1"/>
</dbReference>
<evidence type="ECO:0000313" key="4">
    <source>
        <dbReference type="EMBL" id="GBG15074.1"/>
    </source>
</evidence>
<organism evidence="4 5">
    <name type="scientific">Novimethylophilus kurashikiensis</name>
    <dbReference type="NCBI Taxonomy" id="1825523"/>
    <lineage>
        <taxon>Bacteria</taxon>
        <taxon>Pseudomonadati</taxon>
        <taxon>Pseudomonadota</taxon>
        <taxon>Betaproteobacteria</taxon>
        <taxon>Nitrosomonadales</taxon>
        <taxon>Methylophilaceae</taxon>
        <taxon>Novimethylophilus</taxon>
    </lineage>
</organism>
<dbReference type="AlphaFoldDB" id="A0A2R5FFG3"/>
<comment type="caution">
    <text evidence="4">The sequence shown here is derived from an EMBL/GenBank/DDBJ whole genome shotgun (WGS) entry which is preliminary data.</text>
</comment>
<dbReference type="PANTHER" id="PTHR43340:SF1">
    <property type="entry name" value="HYPOXANTHINE PHOSPHORIBOSYLTRANSFERASE"/>
    <property type="match status" value="1"/>
</dbReference>
<dbReference type="InterPro" id="IPR000836">
    <property type="entry name" value="PRTase_dom"/>
</dbReference>
<evidence type="ECO:0000259" key="3">
    <source>
        <dbReference type="Pfam" id="PF00156"/>
    </source>
</evidence>
<name>A0A2R5FFG3_9PROT</name>
<dbReference type="Pfam" id="PF00156">
    <property type="entry name" value="Pribosyltran"/>
    <property type="match status" value="1"/>
</dbReference>
<gene>
    <name evidence="4" type="primary">hprT</name>
    <name evidence="4" type="ORF">NMK_2675</name>
</gene>
<dbReference type="RefSeq" id="WP_109016236.1">
    <property type="nucleotide sequence ID" value="NZ_BDOQ01000013.1"/>
</dbReference>
<dbReference type="CDD" id="cd06223">
    <property type="entry name" value="PRTases_typeI"/>
    <property type="match status" value="1"/>
</dbReference>
<evidence type="ECO:0000256" key="1">
    <source>
        <dbReference type="ARBA" id="ARBA00048811"/>
    </source>
</evidence>
<dbReference type="OrthoDB" id="9802824at2"/>
<keyword evidence="4" id="KW-0808">Transferase</keyword>
<keyword evidence="5" id="KW-1185">Reference proteome</keyword>
<dbReference type="GO" id="GO:0000287">
    <property type="term" value="F:magnesium ion binding"/>
    <property type="evidence" value="ECO:0007669"/>
    <property type="project" value="TreeGrafter"/>
</dbReference>
<dbReference type="GO" id="GO:0005829">
    <property type="term" value="C:cytosol"/>
    <property type="evidence" value="ECO:0007669"/>
    <property type="project" value="TreeGrafter"/>
</dbReference>
<protein>
    <submittedName>
        <fullName evidence="4">Hypoxanthine phosphoribosyltransferase</fullName>
        <ecNumber evidence="4">2.4.2.8</ecNumber>
    </submittedName>
</protein>
<dbReference type="NCBIfam" id="NF006605">
    <property type="entry name" value="PRK09162.1"/>
    <property type="match status" value="1"/>
</dbReference>
<evidence type="ECO:0000256" key="2">
    <source>
        <dbReference type="ARBA" id="ARBA00049402"/>
    </source>
</evidence>
<reference evidence="4 5" key="1">
    <citation type="journal article" date="2018" name="Environ. Microbiol.">
        <title>Isolation and genomic characterization of Novimethylophilus kurashikiensis gen. nov. sp. nov., a new lanthanide-dependent methylotrophic species of Methylophilaceae.</title>
        <authorList>
            <person name="Lv H."/>
            <person name="Sahin N."/>
            <person name="Tani A."/>
        </authorList>
    </citation>
    <scope>NUCLEOTIDE SEQUENCE [LARGE SCALE GENOMIC DNA]</scope>
    <source>
        <strain evidence="4 5">La2-4</strain>
    </source>
</reference>
<dbReference type="GO" id="GO:0006178">
    <property type="term" value="P:guanine salvage"/>
    <property type="evidence" value="ECO:0007669"/>
    <property type="project" value="TreeGrafter"/>
</dbReference>
<dbReference type="InterPro" id="IPR029057">
    <property type="entry name" value="PRTase-like"/>
</dbReference>
<dbReference type="EMBL" id="BDOQ01000013">
    <property type="protein sequence ID" value="GBG15074.1"/>
    <property type="molecule type" value="Genomic_DNA"/>
</dbReference>
<dbReference type="GO" id="GO:0046100">
    <property type="term" value="P:hypoxanthine metabolic process"/>
    <property type="evidence" value="ECO:0007669"/>
    <property type="project" value="TreeGrafter"/>
</dbReference>
<keyword evidence="4" id="KW-0328">Glycosyltransferase</keyword>
<evidence type="ECO:0000313" key="5">
    <source>
        <dbReference type="Proteomes" id="UP000245081"/>
    </source>
</evidence>
<dbReference type="GO" id="GO:0004422">
    <property type="term" value="F:hypoxanthine phosphoribosyltransferase activity"/>
    <property type="evidence" value="ECO:0007669"/>
    <property type="project" value="TreeGrafter"/>
</dbReference>
<dbReference type="SUPFAM" id="SSF53271">
    <property type="entry name" value="PRTase-like"/>
    <property type="match status" value="1"/>
</dbReference>